<dbReference type="EMBL" id="PJQY01000231">
    <property type="protein sequence ID" value="PQQ15344.1"/>
    <property type="molecule type" value="Genomic_DNA"/>
</dbReference>
<name>A0A314ZD44_PRUYE</name>
<sequence>MARLGRAAHEAQHKCAQGLEAQMRAGHSKGGWTWLGVQSGKGMAGGSDSLKERVTRIENFFGTMSRNEIECMVTQMEDLNAKMAKIERVFEELKASMEKKVIDVLGDMYGLAEAIGGKLKEVEIELGVVKLALIIPPEDPLGDDAIEQPVLKVIEVFVDVFAIEPSEVFIDATLLHMGMLIEAIENIEPNWDLNCGLEEMQFAVLAHCLDTWKIYLLDRKHIDFEERFDELMANATQYVSSTSYPSKSESEDEPWASSAIDNIIRDAMFEKGGENHEAKEDPLRKNEPTVESLWWRLWPV</sequence>
<dbReference type="Proteomes" id="UP000250321">
    <property type="component" value="Unassembled WGS sequence"/>
</dbReference>
<proteinExistence type="predicted"/>
<comment type="caution">
    <text evidence="2">The sequence shown here is derived from an EMBL/GenBank/DDBJ whole genome shotgun (WGS) entry which is preliminary data.</text>
</comment>
<protein>
    <submittedName>
        <fullName evidence="2">Uncharacterized protein</fullName>
    </submittedName>
</protein>
<gene>
    <name evidence="2" type="ORF">Pyn_40713</name>
</gene>
<keyword evidence="3" id="KW-1185">Reference proteome</keyword>
<dbReference type="OrthoDB" id="1939491at2759"/>
<evidence type="ECO:0000313" key="2">
    <source>
        <dbReference type="EMBL" id="PQQ15344.1"/>
    </source>
</evidence>
<evidence type="ECO:0000313" key="3">
    <source>
        <dbReference type="Proteomes" id="UP000250321"/>
    </source>
</evidence>
<keyword evidence="1" id="KW-0175">Coiled coil</keyword>
<organism evidence="2 3">
    <name type="scientific">Prunus yedoensis var. nudiflora</name>
    <dbReference type="NCBI Taxonomy" id="2094558"/>
    <lineage>
        <taxon>Eukaryota</taxon>
        <taxon>Viridiplantae</taxon>
        <taxon>Streptophyta</taxon>
        <taxon>Embryophyta</taxon>
        <taxon>Tracheophyta</taxon>
        <taxon>Spermatophyta</taxon>
        <taxon>Magnoliopsida</taxon>
        <taxon>eudicotyledons</taxon>
        <taxon>Gunneridae</taxon>
        <taxon>Pentapetalae</taxon>
        <taxon>rosids</taxon>
        <taxon>fabids</taxon>
        <taxon>Rosales</taxon>
        <taxon>Rosaceae</taxon>
        <taxon>Amygdaloideae</taxon>
        <taxon>Amygdaleae</taxon>
        <taxon>Prunus</taxon>
    </lineage>
</organism>
<evidence type="ECO:0000256" key="1">
    <source>
        <dbReference type="SAM" id="Coils"/>
    </source>
</evidence>
<dbReference type="AlphaFoldDB" id="A0A314ZD44"/>
<accession>A0A314ZD44</accession>
<reference evidence="2 3" key="1">
    <citation type="submission" date="2018-02" db="EMBL/GenBank/DDBJ databases">
        <title>Draft genome of wild Prunus yedoensis var. nudiflora.</title>
        <authorList>
            <person name="Baek S."/>
            <person name="Kim J.-H."/>
            <person name="Choi K."/>
            <person name="Kim G.-B."/>
            <person name="Cho A."/>
            <person name="Jang H."/>
            <person name="Shin C.-H."/>
            <person name="Yu H.-J."/>
            <person name="Mun J.-H."/>
        </authorList>
    </citation>
    <scope>NUCLEOTIDE SEQUENCE [LARGE SCALE GENOMIC DNA]</scope>
    <source>
        <strain evidence="3">cv. Jeju island</strain>
        <tissue evidence="2">Leaf</tissue>
    </source>
</reference>
<feature type="coiled-coil region" evidence="1">
    <location>
        <begin position="69"/>
        <end position="96"/>
    </location>
</feature>